<dbReference type="Proteomes" id="UP001597302">
    <property type="component" value="Unassembled WGS sequence"/>
</dbReference>
<dbReference type="InterPro" id="IPR029045">
    <property type="entry name" value="ClpP/crotonase-like_dom_sf"/>
</dbReference>
<sequence length="344" mass="37493">MNRFERITSGYHARSSAAAGCTSRGAARLGWLVIAAAAALLPMQARAASWAEAIAAVEAQEEKLWQLAHRRGQEGRHIGTLYNEFHANEHSCSILGRMLGKADFIVELEQSTQIDISTTDGHATGVAAHSLGNWAASARRLLDLDEPRRIREWNLDCVGEFGIPGTAWIGENGAPTFFDIDGTTLKVIGNVEEGFSQRLIAVIEENPHITHVALGSAGGSVHEAIMAGVFIRQRNLETLLWNNCFSACTIVFAGGVKRQIWSPYPDLAFHQVSIGGVAVPSDDPVYDRLGSYARLMGIHPKPFLALFRSAPPSDFTRPKSDLLCAANIATWVQRACDAKDYSWN</sequence>
<evidence type="ECO:0000313" key="1">
    <source>
        <dbReference type="EMBL" id="MFD1480342.1"/>
    </source>
</evidence>
<dbReference type="RefSeq" id="WP_131574045.1">
    <property type="nucleotide sequence ID" value="NZ_CBCSAJ010000017.1"/>
</dbReference>
<comment type="caution">
    <text evidence="1">The sequence shown here is derived from an EMBL/GenBank/DDBJ whole genome shotgun (WGS) entry which is preliminary data.</text>
</comment>
<proteinExistence type="predicted"/>
<dbReference type="EMBL" id="JBHTOQ010000003">
    <property type="protein sequence ID" value="MFD1480342.1"/>
    <property type="molecule type" value="Genomic_DNA"/>
</dbReference>
<reference evidence="2" key="1">
    <citation type="journal article" date="2019" name="Int. J. Syst. Evol. Microbiol.">
        <title>The Global Catalogue of Microorganisms (GCM) 10K type strain sequencing project: providing services to taxonomists for standard genome sequencing and annotation.</title>
        <authorList>
            <consortium name="The Broad Institute Genomics Platform"/>
            <consortium name="The Broad Institute Genome Sequencing Center for Infectious Disease"/>
            <person name="Wu L."/>
            <person name="Ma J."/>
        </authorList>
    </citation>
    <scope>NUCLEOTIDE SEQUENCE [LARGE SCALE GENOMIC DNA]</scope>
    <source>
        <strain evidence="2">CCM 8875</strain>
    </source>
</reference>
<gene>
    <name evidence="1" type="ORF">ACFQ5P_03430</name>
</gene>
<protein>
    <submittedName>
        <fullName evidence="1">Uncharacterized protein</fullName>
    </submittedName>
</protein>
<name>A0ABW4DTA5_9RHOB</name>
<dbReference type="SUPFAM" id="SSF52096">
    <property type="entry name" value="ClpP/crotonase"/>
    <property type="match status" value="1"/>
</dbReference>
<keyword evidence="2" id="KW-1185">Reference proteome</keyword>
<accession>A0ABW4DTA5</accession>
<evidence type="ECO:0000313" key="2">
    <source>
        <dbReference type="Proteomes" id="UP001597302"/>
    </source>
</evidence>
<organism evidence="1 2">
    <name type="scientific">Paracoccus nototheniae</name>
    <dbReference type="NCBI Taxonomy" id="2489002"/>
    <lineage>
        <taxon>Bacteria</taxon>
        <taxon>Pseudomonadati</taxon>
        <taxon>Pseudomonadota</taxon>
        <taxon>Alphaproteobacteria</taxon>
        <taxon>Rhodobacterales</taxon>
        <taxon>Paracoccaceae</taxon>
        <taxon>Paracoccus</taxon>
    </lineage>
</organism>